<feature type="region of interest" description="Disordered" evidence="1">
    <location>
        <begin position="111"/>
        <end position="134"/>
    </location>
</feature>
<dbReference type="Proteomes" id="UP000825935">
    <property type="component" value="Chromosome 21"/>
</dbReference>
<reference evidence="2" key="1">
    <citation type="submission" date="2021-08" db="EMBL/GenBank/DDBJ databases">
        <title>WGS assembly of Ceratopteris richardii.</title>
        <authorList>
            <person name="Marchant D.B."/>
            <person name="Chen G."/>
            <person name="Jenkins J."/>
            <person name="Shu S."/>
            <person name="Leebens-Mack J."/>
            <person name="Grimwood J."/>
            <person name="Schmutz J."/>
            <person name="Soltis P."/>
            <person name="Soltis D."/>
            <person name="Chen Z.-H."/>
        </authorList>
    </citation>
    <scope>NUCLEOTIDE SEQUENCE</scope>
    <source>
        <strain evidence="2">Whitten #5841</strain>
        <tissue evidence="2">Leaf</tissue>
    </source>
</reference>
<organism evidence="2 3">
    <name type="scientific">Ceratopteris richardii</name>
    <name type="common">Triangle waterfern</name>
    <dbReference type="NCBI Taxonomy" id="49495"/>
    <lineage>
        <taxon>Eukaryota</taxon>
        <taxon>Viridiplantae</taxon>
        <taxon>Streptophyta</taxon>
        <taxon>Embryophyta</taxon>
        <taxon>Tracheophyta</taxon>
        <taxon>Polypodiopsida</taxon>
        <taxon>Polypodiidae</taxon>
        <taxon>Polypodiales</taxon>
        <taxon>Pteridineae</taxon>
        <taxon>Pteridaceae</taxon>
        <taxon>Parkerioideae</taxon>
        <taxon>Ceratopteris</taxon>
    </lineage>
</organism>
<dbReference type="PANTHER" id="PTHR32166">
    <property type="entry name" value="OSJNBA0013A04.12 PROTEIN"/>
    <property type="match status" value="1"/>
</dbReference>
<dbReference type="OrthoDB" id="272977at2759"/>
<evidence type="ECO:0000256" key="1">
    <source>
        <dbReference type="SAM" id="MobiDB-lite"/>
    </source>
</evidence>
<accession>A0A8T2SAU0</accession>
<keyword evidence="3" id="KW-1185">Reference proteome</keyword>
<protein>
    <recommendedName>
        <fullName evidence="4">HAT C-terminal dimerisation domain-containing protein</fullName>
    </recommendedName>
</protein>
<comment type="caution">
    <text evidence="2">The sequence shown here is derived from an EMBL/GenBank/DDBJ whole genome shotgun (WGS) entry which is preliminary data.</text>
</comment>
<dbReference type="AlphaFoldDB" id="A0A8T2SAU0"/>
<dbReference type="PANTHER" id="PTHR32166:SF123">
    <property type="entry name" value="BED-TYPE DOMAIN-CONTAINING PROTEIN"/>
    <property type="match status" value="1"/>
</dbReference>
<proteinExistence type="predicted"/>
<dbReference type="EMBL" id="CM035426">
    <property type="protein sequence ID" value="KAH7315648.1"/>
    <property type="molecule type" value="Genomic_DNA"/>
</dbReference>
<evidence type="ECO:0008006" key="4">
    <source>
        <dbReference type="Google" id="ProtNLM"/>
    </source>
</evidence>
<feature type="compositionally biased region" description="Polar residues" evidence="1">
    <location>
        <begin position="125"/>
        <end position="134"/>
    </location>
</feature>
<sequence>MPRGISPLWGIHTIHNELVKTTSSGSATRRWIGKYCGKQFSTTTTRLIRHVSGLGGSGISGCTKVPQDIAEIVCKEHKLSQDDAMARRREFLAASQDILEEVEEIGHSASTLKSRISSQRDENECSNPSGEHSSQIFKASHSSLHSTYLSIGLQKQRQRVVDIEIEQRRCILECNIPFNVVRTDAWKRMVKAIAQVGPSDDWHGVDYKRLRTSMLTEEKRIENLLKPIKLGDIRQRHIINIMVSSCWGTYFLKAIDCSHAGTRITGEFIFEHIKASIEEIATRYERSNVAKLQTVRNALPCNYAPVVSDARKVISFICKNHQALAIFRAYSEKELIRPAETRFGYIYHVFARLHVCMDALRMTVVDPRWRSLARGRTERANFVQRKIFDMDFWVEIERIMPILRPIHTVLRFVDMEGSTLGLLYHMYTRMQEAISSVTTLSTSSPCERNWSAFSLVHTKLRNRSSVEQLHRVDFCKANL</sequence>
<gene>
    <name evidence="2" type="ORF">KP509_21G058600</name>
</gene>
<dbReference type="InterPro" id="IPR012337">
    <property type="entry name" value="RNaseH-like_sf"/>
</dbReference>
<name>A0A8T2SAU0_CERRI</name>
<dbReference type="SUPFAM" id="SSF53098">
    <property type="entry name" value="Ribonuclease H-like"/>
    <property type="match status" value="1"/>
</dbReference>
<evidence type="ECO:0000313" key="3">
    <source>
        <dbReference type="Proteomes" id="UP000825935"/>
    </source>
</evidence>
<evidence type="ECO:0000313" key="2">
    <source>
        <dbReference type="EMBL" id="KAH7315648.1"/>
    </source>
</evidence>